<dbReference type="PANTHER" id="PTHR43038:SF3">
    <property type="entry name" value="ABC TRANSPORTER G FAMILY MEMBER 20 ISOFORM X1"/>
    <property type="match status" value="1"/>
</dbReference>
<dbReference type="PhylomeDB" id="T1JLM1"/>
<protein>
    <recommendedName>
        <fullName evidence="1">ATPase AAA-type core domain-containing protein</fullName>
    </recommendedName>
</protein>
<dbReference type="EMBL" id="JH431932">
    <property type="status" value="NOT_ANNOTATED_CDS"/>
    <property type="molecule type" value="Genomic_DNA"/>
</dbReference>
<feature type="domain" description="ATPase AAA-type core" evidence="1">
    <location>
        <begin position="47"/>
        <end position="99"/>
    </location>
</feature>
<accession>T1JLM1</accession>
<dbReference type="eggNOG" id="KOG0059">
    <property type="taxonomic scope" value="Eukaryota"/>
</dbReference>
<evidence type="ECO:0000313" key="3">
    <source>
        <dbReference type="Proteomes" id="UP000014500"/>
    </source>
</evidence>
<dbReference type="InterPro" id="IPR003959">
    <property type="entry name" value="ATPase_AAA_core"/>
</dbReference>
<proteinExistence type="predicted"/>
<dbReference type="SUPFAM" id="SSF52540">
    <property type="entry name" value="P-loop containing nucleoside triphosphate hydrolases"/>
    <property type="match status" value="1"/>
</dbReference>
<evidence type="ECO:0000313" key="2">
    <source>
        <dbReference type="EnsemblMetazoa" id="SMAR014751-PA"/>
    </source>
</evidence>
<reference evidence="2" key="2">
    <citation type="submission" date="2015-02" db="UniProtKB">
        <authorList>
            <consortium name="EnsemblMetazoa"/>
        </authorList>
    </citation>
    <scope>IDENTIFICATION</scope>
</reference>
<dbReference type="GO" id="GO:0005524">
    <property type="term" value="F:ATP binding"/>
    <property type="evidence" value="ECO:0007669"/>
    <property type="project" value="InterPro"/>
</dbReference>
<name>T1JLM1_STRMM</name>
<reference evidence="3" key="1">
    <citation type="submission" date="2011-05" db="EMBL/GenBank/DDBJ databases">
        <authorList>
            <person name="Richards S.R."/>
            <person name="Qu J."/>
            <person name="Jiang H."/>
            <person name="Jhangiani S.N."/>
            <person name="Agravi P."/>
            <person name="Goodspeed R."/>
            <person name="Gross S."/>
            <person name="Mandapat C."/>
            <person name="Jackson L."/>
            <person name="Mathew T."/>
            <person name="Pu L."/>
            <person name="Thornton R."/>
            <person name="Saada N."/>
            <person name="Wilczek-Boney K.B."/>
            <person name="Lee S."/>
            <person name="Kovar C."/>
            <person name="Wu Y."/>
            <person name="Scherer S.E."/>
            <person name="Worley K.C."/>
            <person name="Muzny D.M."/>
            <person name="Gibbs R."/>
        </authorList>
    </citation>
    <scope>NUCLEOTIDE SEQUENCE</scope>
    <source>
        <strain evidence="3">Brora</strain>
    </source>
</reference>
<dbReference type="EnsemblMetazoa" id="SMAR014751-RA">
    <property type="protein sequence ID" value="SMAR014751-PA"/>
    <property type="gene ID" value="SMAR014751"/>
</dbReference>
<dbReference type="STRING" id="126957.T1JLM1"/>
<evidence type="ECO:0000259" key="1">
    <source>
        <dbReference type="Pfam" id="PF13304"/>
    </source>
</evidence>
<dbReference type="Proteomes" id="UP000014500">
    <property type="component" value="Unassembled WGS sequence"/>
</dbReference>
<keyword evidence="3" id="KW-1185">Reference proteome</keyword>
<dbReference type="HOGENOM" id="CLU_1995464_0_0_1"/>
<dbReference type="PANTHER" id="PTHR43038">
    <property type="entry name" value="ATP-BINDING CASSETTE, SUB-FAMILY H, MEMBER 1"/>
    <property type="match status" value="1"/>
</dbReference>
<organism evidence="2 3">
    <name type="scientific">Strigamia maritima</name>
    <name type="common">European centipede</name>
    <name type="synonym">Geophilus maritimus</name>
    <dbReference type="NCBI Taxonomy" id="126957"/>
    <lineage>
        <taxon>Eukaryota</taxon>
        <taxon>Metazoa</taxon>
        <taxon>Ecdysozoa</taxon>
        <taxon>Arthropoda</taxon>
        <taxon>Myriapoda</taxon>
        <taxon>Chilopoda</taxon>
        <taxon>Pleurostigmophora</taxon>
        <taxon>Geophilomorpha</taxon>
        <taxon>Linotaeniidae</taxon>
        <taxon>Strigamia</taxon>
    </lineage>
</organism>
<dbReference type="GO" id="GO:0016887">
    <property type="term" value="F:ATP hydrolysis activity"/>
    <property type="evidence" value="ECO:0007669"/>
    <property type="project" value="InterPro"/>
</dbReference>
<dbReference type="Pfam" id="PF13304">
    <property type="entry name" value="AAA_21"/>
    <property type="match status" value="1"/>
</dbReference>
<dbReference type="AlphaFoldDB" id="T1JLM1"/>
<dbReference type="InterPro" id="IPR027417">
    <property type="entry name" value="P-loop_NTPase"/>
</dbReference>
<dbReference type="Gene3D" id="3.40.50.300">
    <property type="entry name" value="P-loop containing nucleotide triphosphate hydrolases"/>
    <property type="match status" value="1"/>
</dbReference>
<sequence>MTKQQQGIRKLRLAGGDVIDDVILCWLLIGQRTQSSEANAKNGGQQRRVSFSVALLHEPPLLILDEPTVGVDPVLRLSIWEHLLEICTTGSVTVIITTHYIEEARQANKSNLVITNSLISYNELL</sequence>